<sequence>MTRAASAGELLRARGETVAVAESSAGGLICAALLTVPGASAYFRGGGVVYTGVSKQTLMGVSDEAMAEARAATEVHALHLARAAKARLDATWGIGETGAAGPTGNRYGDPPGHACVGVAGPVCRTATVKTGDADRAENMAAFAAAALDLLEACLKACAGARSENPEGSSRT</sequence>
<dbReference type="EMBL" id="MFKF01000064">
    <property type="protein sequence ID" value="OGG55657.1"/>
    <property type="molecule type" value="Genomic_DNA"/>
</dbReference>
<evidence type="ECO:0000313" key="2">
    <source>
        <dbReference type="EMBL" id="OGG55657.1"/>
    </source>
</evidence>
<dbReference type="AlphaFoldDB" id="A0A1F6D2R5"/>
<comment type="caution">
    <text evidence="2">The sequence shown here is derived from an EMBL/GenBank/DDBJ whole genome shotgun (WGS) entry which is preliminary data.</text>
</comment>
<dbReference type="InterPro" id="IPR036653">
    <property type="entry name" value="CinA-like_C"/>
</dbReference>
<protein>
    <submittedName>
        <fullName evidence="2">Damage-inducible protein</fullName>
    </submittedName>
</protein>
<gene>
    <name evidence="2" type="ORF">A3F84_23815</name>
</gene>
<dbReference type="NCBIfam" id="TIGR00199">
    <property type="entry name" value="PncC_domain"/>
    <property type="match status" value="1"/>
</dbReference>
<dbReference type="InterPro" id="IPR008136">
    <property type="entry name" value="CinA_C"/>
</dbReference>
<feature type="domain" description="CinA C-terminal" evidence="1">
    <location>
        <begin position="4"/>
        <end position="154"/>
    </location>
</feature>
<proteinExistence type="predicted"/>
<reference evidence="2 3" key="1">
    <citation type="journal article" date="2016" name="Nat. Commun.">
        <title>Thousands of microbial genomes shed light on interconnected biogeochemical processes in an aquifer system.</title>
        <authorList>
            <person name="Anantharaman K."/>
            <person name="Brown C.T."/>
            <person name="Hug L.A."/>
            <person name="Sharon I."/>
            <person name="Castelle C.J."/>
            <person name="Probst A.J."/>
            <person name="Thomas B.C."/>
            <person name="Singh A."/>
            <person name="Wilkins M.J."/>
            <person name="Karaoz U."/>
            <person name="Brodie E.L."/>
            <person name="Williams K.H."/>
            <person name="Hubbard S.S."/>
            <person name="Banfield J.F."/>
        </authorList>
    </citation>
    <scope>NUCLEOTIDE SEQUENCE [LARGE SCALE GENOMIC DNA]</scope>
    <source>
        <strain evidence="3">RIFCSPLOWO2_12_FULL_64_10</strain>
    </source>
</reference>
<name>A0A1F6D2R5_HANXR</name>
<accession>A0A1F6D2R5</accession>
<dbReference type="Gene3D" id="3.90.950.20">
    <property type="entry name" value="CinA-like"/>
    <property type="match status" value="1"/>
</dbReference>
<dbReference type="Pfam" id="PF02464">
    <property type="entry name" value="CinA"/>
    <property type="match status" value="1"/>
</dbReference>
<evidence type="ECO:0000313" key="3">
    <source>
        <dbReference type="Proteomes" id="UP000178606"/>
    </source>
</evidence>
<evidence type="ECO:0000259" key="1">
    <source>
        <dbReference type="Pfam" id="PF02464"/>
    </source>
</evidence>
<organism evidence="2 3">
    <name type="scientific">Handelsmanbacteria sp. (strain RIFCSPLOWO2_12_FULL_64_10)</name>
    <dbReference type="NCBI Taxonomy" id="1817868"/>
    <lineage>
        <taxon>Bacteria</taxon>
        <taxon>Candidatus Handelsmaniibacteriota</taxon>
    </lineage>
</organism>
<dbReference type="Proteomes" id="UP000178606">
    <property type="component" value="Unassembled WGS sequence"/>
</dbReference>
<dbReference type="SUPFAM" id="SSF142433">
    <property type="entry name" value="CinA-like"/>
    <property type="match status" value="1"/>
</dbReference>